<dbReference type="OrthoDB" id="45223at2759"/>
<dbReference type="Gene3D" id="1.25.10.10">
    <property type="entry name" value="Leucine-rich Repeat Variant"/>
    <property type="match status" value="1"/>
</dbReference>
<protein>
    <recommendedName>
        <fullName evidence="6">F-box domain-containing protein</fullName>
    </recommendedName>
</protein>
<evidence type="ECO:0008006" key="6">
    <source>
        <dbReference type="Google" id="ProtNLM"/>
    </source>
</evidence>
<dbReference type="PANTHER" id="PTHR22895">
    <property type="entry name" value="ARMADILLO REPEAT-CONTAINING PROTEIN 6"/>
    <property type="match status" value="1"/>
</dbReference>
<reference evidence="3" key="1">
    <citation type="submission" date="2021-01" db="EMBL/GenBank/DDBJ databases">
        <authorList>
            <person name="Corre E."/>
            <person name="Pelletier E."/>
            <person name="Niang G."/>
            <person name="Scheremetjew M."/>
            <person name="Finn R."/>
            <person name="Kale V."/>
            <person name="Holt S."/>
            <person name="Cochrane G."/>
            <person name="Meng A."/>
            <person name="Brown T."/>
            <person name="Cohen L."/>
        </authorList>
    </citation>
    <scope>NUCLEOTIDE SEQUENCE</scope>
    <source>
        <strain evidence="3">CCMP1756</strain>
    </source>
</reference>
<dbReference type="PANTHER" id="PTHR22895:SF0">
    <property type="entry name" value="ARMADILLO REPEAT-CONTAINING PROTEIN 6"/>
    <property type="match status" value="1"/>
</dbReference>
<gene>
    <name evidence="3" type="ORF">PCAL00307_LOCUS9835</name>
    <name evidence="4" type="ORF">PECAL_1P19840</name>
</gene>
<dbReference type="AlphaFoldDB" id="A0A7S3ZUP6"/>
<dbReference type="InterPro" id="IPR011989">
    <property type="entry name" value="ARM-like"/>
</dbReference>
<evidence type="ECO:0000313" key="5">
    <source>
        <dbReference type="Proteomes" id="UP000789595"/>
    </source>
</evidence>
<evidence type="ECO:0000313" key="4">
    <source>
        <dbReference type="EMBL" id="CAH0365540.1"/>
    </source>
</evidence>
<dbReference type="InterPro" id="IPR016024">
    <property type="entry name" value="ARM-type_fold"/>
</dbReference>
<reference evidence="4" key="2">
    <citation type="submission" date="2021-11" db="EMBL/GenBank/DDBJ databases">
        <authorList>
            <consortium name="Genoscope - CEA"/>
            <person name="William W."/>
        </authorList>
    </citation>
    <scope>NUCLEOTIDE SEQUENCE</scope>
</reference>
<accession>A0A7S3ZUP6</accession>
<name>A0A7S3ZUP6_9STRA</name>
<organism evidence="3">
    <name type="scientific">Pelagomonas calceolata</name>
    <dbReference type="NCBI Taxonomy" id="35677"/>
    <lineage>
        <taxon>Eukaryota</taxon>
        <taxon>Sar</taxon>
        <taxon>Stramenopiles</taxon>
        <taxon>Ochrophyta</taxon>
        <taxon>Pelagophyceae</taxon>
        <taxon>Pelagomonadales</taxon>
        <taxon>Pelagomonadaceae</taxon>
        <taxon>Pelagomonas</taxon>
    </lineage>
</organism>
<evidence type="ECO:0000313" key="3">
    <source>
        <dbReference type="EMBL" id="CAE0694399.1"/>
    </source>
</evidence>
<sequence length="472" mass="52013">MGSTMSTTAPGAHTNCVPKTSPRSSRGRRRHRSRSRGRRRQSPLGLFIRGRRGSDDESEDDLSVSSAMSWEATNAPPSPRKPPAPEFGTTLLAHRRPEVYVELTPDLMLYVLGYLDPKARHRAAANPACRQLRDRVTKNREVWAHLCSSTPWRIHRSDLEHRPVNALRRLHRTVVEATDSVDTAPIADIARIMSDHARVAGVQVRCFRTLADRLHCETFRKNALDCGVASSVVRALWKFDECDDVQVVALHCVVFLARPIGGAEGMVYHRGMASRGLDAFLGESGGIAAVLRSMRVHLKNSNVQAMGCWSLVNLALNHQQKLALLALDGLDAVLAAMAHHPSTLEVQFRALFALINLVIPEAGSVSTNTMDCGENAAHARVVRGVLAAMRHFPESEKLVRCGCLVLHNLSLDDKNVPHLLAFGVARPLQRAARSHKDADVQRSAVSTLRRLRVAVAPEVDVLQPTLRMDGSR</sequence>
<dbReference type="Proteomes" id="UP000789595">
    <property type="component" value="Unassembled WGS sequence"/>
</dbReference>
<dbReference type="SUPFAM" id="SSF48371">
    <property type="entry name" value="ARM repeat"/>
    <property type="match status" value="1"/>
</dbReference>
<feature type="compositionally biased region" description="Pro residues" evidence="2">
    <location>
        <begin position="76"/>
        <end position="85"/>
    </location>
</feature>
<keyword evidence="1" id="KW-0677">Repeat</keyword>
<feature type="region of interest" description="Disordered" evidence="2">
    <location>
        <begin position="1"/>
        <end position="88"/>
    </location>
</feature>
<evidence type="ECO:0000256" key="1">
    <source>
        <dbReference type="ARBA" id="ARBA00022737"/>
    </source>
</evidence>
<dbReference type="EMBL" id="HBIW01011484">
    <property type="protein sequence ID" value="CAE0694399.1"/>
    <property type="molecule type" value="Transcribed_RNA"/>
</dbReference>
<keyword evidence="5" id="KW-1185">Reference proteome</keyword>
<feature type="compositionally biased region" description="Basic residues" evidence="2">
    <location>
        <begin position="25"/>
        <end position="41"/>
    </location>
</feature>
<evidence type="ECO:0000256" key="2">
    <source>
        <dbReference type="SAM" id="MobiDB-lite"/>
    </source>
</evidence>
<dbReference type="EMBL" id="CAKKNE010000001">
    <property type="protein sequence ID" value="CAH0365540.1"/>
    <property type="molecule type" value="Genomic_DNA"/>
</dbReference>
<proteinExistence type="predicted"/>
<dbReference type="InterPro" id="IPR036047">
    <property type="entry name" value="F-box-like_dom_sf"/>
</dbReference>
<dbReference type="SUPFAM" id="SSF81383">
    <property type="entry name" value="F-box domain"/>
    <property type="match status" value="1"/>
</dbReference>